<gene>
    <name evidence="3" type="ORF">CTOB1V02_LOCUS11764</name>
</gene>
<dbReference type="SUPFAM" id="SSF48403">
    <property type="entry name" value="Ankyrin repeat"/>
    <property type="match status" value="1"/>
</dbReference>
<dbReference type="PROSITE" id="PS50088">
    <property type="entry name" value="ANK_REPEAT"/>
    <property type="match status" value="3"/>
</dbReference>
<name>A0A7R8WN10_9CRUS</name>
<dbReference type="PRINTS" id="PR01415">
    <property type="entry name" value="ANKYRIN"/>
</dbReference>
<dbReference type="PROSITE" id="PS50297">
    <property type="entry name" value="ANK_REP_REGION"/>
    <property type="match status" value="3"/>
</dbReference>
<dbReference type="OrthoDB" id="6365100at2759"/>
<evidence type="ECO:0000256" key="1">
    <source>
        <dbReference type="ARBA" id="ARBA00022737"/>
    </source>
</evidence>
<dbReference type="InterPro" id="IPR036770">
    <property type="entry name" value="Ankyrin_rpt-contain_sf"/>
</dbReference>
<dbReference type="Gene3D" id="1.25.40.20">
    <property type="entry name" value="Ankyrin repeat-containing domain"/>
    <property type="match status" value="4"/>
</dbReference>
<keyword evidence="2" id="KW-0040">ANK repeat</keyword>
<keyword evidence="1" id="KW-0677">Repeat</keyword>
<dbReference type="SMART" id="SM00248">
    <property type="entry name" value="ANK"/>
    <property type="match status" value="7"/>
</dbReference>
<protein>
    <submittedName>
        <fullName evidence="3">Uncharacterized protein</fullName>
    </submittedName>
</protein>
<sequence length="324" mass="35457">MFGLGRDPDLPQVTLWRDFEEPVRLPTVEPGDLSFAYHSYTWSCIKEVTLPLGELSLFLSDPSELNDGDNERNTSGEEHAFVVVHVNRNPELVHFGRSETHRITWLHVFSFLPGFHPVVKVLLAHGADPNSVATPYERTPLHLAATQETARLLLEYKAKVDVKDSDGCTPLLHATVNGRHSVVELLLAHGADPNITNREEETSPLHQAKSAETAELLIANGAVVNAKDGDGDTPLVLATENNRHSVVEVLLANRADPNIANRYGTSPLHRAKSAETAELLIAKGAEVNAMDEDGDTPLFAATENNRHSVVEVLLANGAETFKWG</sequence>
<reference evidence="3" key="1">
    <citation type="submission" date="2020-11" db="EMBL/GenBank/DDBJ databases">
        <authorList>
            <person name="Tran Van P."/>
        </authorList>
    </citation>
    <scope>NUCLEOTIDE SEQUENCE</scope>
</reference>
<dbReference type="PANTHER" id="PTHR24126">
    <property type="entry name" value="ANKYRIN REPEAT, PH AND SEC7 DOMAIN CONTAINING PROTEIN SECG-RELATED"/>
    <property type="match status" value="1"/>
</dbReference>
<accession>A0A7R8WN10</accession>
<evidence type="ECO:0000256" key="2">
    <source>
        <dbReference type="ARBA" id="ARBA00023043"/>
    </source>
</evidence>
<dbReference type="PANTHER" id="PTHR24126:SF14">
    <property type="entry name" value="ANK_REP_REGION DOMAIN-CONTAINING PROTEIN"/>
    <property type="match status" value="1"/>
</dbReference>
<dbReference type="EMBL" id="OB667348">
    <property type="protein sequence ID" value="CAD7233946.1"/>
    <property type="molecule type" value="Genomic_DNA"/>
</dbReference>
<dbReference type="InterPro" id="IPR002110">
    <property type="entry name" value="Ankyrin_rpt"/>
</dbReference>
<dbReference type="AlphaFoldDB" id="A0A7R8WN10"/>
<evidence type="ECO:0000313" key="3">
    <source>
        <dbReference type="EMBL" id="CAD7233946.1"/>
    </source>
</evidence>
<dbReference type="Pfam" id="PF12796">
    <property type="entry name" value="Ank_2"/>
    <property type="match status" value="2"/>
</dbReference>
<proteinExistence type="predicted"/>
<organism evidence="3">
    <name type="scientific">Cyprideis torosa</name>
    <dbReference type="NCBI Taxonomy" id="163714"/>
    <lineage>
        <taxon>Eukaryota</taxon>
        <taxon>Metazoa</taxon>
        <taxon>Ecdysozoa</taxon>
        <taxon>Arthropoda</taxon>
        <taxon>Crustacea</taxon>
        <taxon>Oligostraca</taxon>
        <taxon>Ostracoda</taxon>
        <taxon>Podocopa</taxon>
        <taxon>Podocopida</taxon>
        <taxon>Cytherocopina</taxon>
        <taxon>Cytheroidea</taxon>
        <taxon>Cytherideidae</taxon>
        <taxon>Cyprideis</taxon>
    </lineage>
</organism>